<dbReference type="InterPro" id="IPR018365">
    <property type="entry name" value="Cell_cycle_FtsW-rel_CS"/>
</dbReference>
<evidence type="ECO:0000256" key="1">
    <source>
        <dbReference type="ARBA" id="ARBA00004141"/>
    </source>
</evidence>
<evidence type="ECO:0000256" key="4">
    <source>
        <dbReference type="ARBA" id="ARBA00022692"/>
    </source>
</evidence>
<keyword evidence="17" id="KW-0132">Cell division</keyword>
<dbReference type="GO" id="GO:0009252">
    <property type="term" value="P:peptidoglycan biosynthetic process"/>
    <property type="evidence" value="ECO:0007669"/>
    <property type="project" value="UniProtKB-KW"/>
</dbReference>
<evidence type="ECO:0000256" key="8">
    <source>
        <dbReference type="ARBA" id="ARBA00023136"/>
    </source>
</evidence>
<evidence type="ECO:0000256" key="3">
    <source>
        <dbReference type="ARBA" id="ARBA00022679"/>
    </source>
</evidence>
<evidence type="ECO:0000256" key="6">
    <source>
        <dbReference type="ARBA" id="ARBA00022984"/>
    </source>
</evidence>
<evidence type="ECO:0000256" key="13">
    <source>
        <dbReference type="ARBA" id="ARBA00041418"/>
    </source>
</evidence>
<dbReference type="InterPro" id="IPR001182">
    <property type="entry name" value="FtsW/RodA"/>
</dbReference>
<keyword evidence="18" id="KW-1185">Reference proteome</keyword>
<evidence type="ECO:0000256" key="12">
    <source>
        <dbReference type="ARBA" id="ARBA00041185"/>
    </source>
</evidence>
<comment type="catalytic activity">
    <reaction evidence="15">
        <text>[GlcNAc-(1-&gt;4)-Mur2Ac(oyl-L-Ala-gamma-D-Glu-L-Lys-D-Ala-D-Ala)](n)-di-trans,octa-cis-undecaprenyl diphosphate + beta-D-GlcNAc-(1-&gt;4)-Mur2Ac(oyl-L-Ala-gamma-D-Glu-L-Lys-D-Ala-D-Ala)-di-trans,octa-cis-undecaprenyl diphosphate = [GlcNAc-(1-&gt;4)-Mur2Ac(oyl-L-Ala-gamma-D-Glu-L-Lys-D-Ala-D-Ala)](n+1)-di-trans,octa-cis-undecaprenyl diphosphate + di-trans,octa-cis-undecaprenyl diphosphate + H(+)</text>
        <dbReference type="Rhea" id="RHEA:23708"/>
        <dbReference type="Rhea" id="RHEA-COMP:9602"/>
        <dbReference type="Rhea" id="RHEA-COMP:9603"/>
        <dbReference type="ChEBI" id="CHEBI:15378"/>
        <dbReference type="ChEBI" id="CHEBI:58405"/>
        <dbReference type="ChEBI" id="CHEBI:60033"/>
        <dbReference type="ChEBI" id="CHEBI:78435"/>
        <dbReference type="EC" id="2.4.99.28"/>
    </reaction>
</comment>
<dbReference type="GO" id="GO:0008955">
    <property type="term" value="F:peptidoglycan glycosyltransferase activity"/>
    <property type="evidence" value="ECO:0007669"/>
    <property type="project" value="UniProtKB-EC"/>
</dbReference>
<dbReference type="PATRIC" id="fig|1163745.3.peg.799"/>
<keyword evidence="2" id="KW-0328">Glycosyltransferase</keyword>
<dbReference type="GO" id="GO:0008360">
    <property type="term" value="P:regulation of cell shape"/>
    <property type="evidence" value="ECO:0007669"/>
    <property type="project" value="UniProtKB-KW"/>
</dbReference>
<keyword evidence="8 16" id="KW-0472">Membrane</keyword>
<dbReference type="eggNOG" id="COG0772">
    <property type="taxonomic scope" value="Bacteria"/>
</dbReference>
<evidence type="ECO:0000256" key="15">
    <source>
        <dbReference type="ARBA" id="ARBA00049902"/>
    </source>
</evidence>
<proteinExistence type="inferred from homology"/>
<keyword evidence="7 16" id="KW-1133">Transmembrane helix</keyword>
<evidence type="ECO:0000256" key="10">
    <source>
        <dbReference type="ARBA" id="ARBA00033270"/>
    </source>
</evidence>
<evidence type="ECO:0000256" key="7">
    <source>
        <dbReference type="ARBA" id="ARBA00022989"/>
    </source>
</evidence>
<dbReference type="Pfam" id="PF01098">
    <property type="entry name" value="FTSW_RODA_SPOVE"/>
    <property type="match status" value="1"/>
</dbReference>
<keyword evidence="4 16" id="KW-0812">Transmembrane</keyword>
<evidence type="ECO:0000256" key="16">
    <source>
        <dbReference type="SAM" id="Phobius"/>
    </source>
</evidence>
<dbReference type="PROSITE" id="PS00428">
    <property type="entry name" value="FTSW_RODA_SPOVE"/>
    <property type="match status" value="1"/>
</dbReference>
<evidence type="ECO:0000313" key="18">
    <source>
        <dbReference type="Proteomes" id="UP000005013"/>
    </source>
</evidence>
<dbReference type="KEGG" id="hcm:HCD_03770"/>
<comment type="subcellular location">
    <subcellularLocation>
        <location evidence="1">Membrane</location>
        <topology evidence="1">Multi-pass membrane protein</topology>
    </subcellularLocation>
</comment>
<organism evidence="17 18">
    <name type="scientific">Helicobacter cetorum (strain ATCC BAA-540 / CCUG 52418 / MIT 99-5656)</name>
    <dbReference type="NCBI Taxonomy" id="1163745"/>
    <lineage>
        <taxon>Bacteria</taxon>
        <taxon>Pseudomonadati</taxon>
        <taxon>Campylobacterota</taxon>
        <taxon>Epsilonproteobacteria</taxon>
        <taxon>Campylobacterales</taxon>
        <taxon>Helicobacteraceae</taxon>
        <taxon>Helicobacter</taxon>
    </lineage>
</organism>
<reference evidence="17 18" key="1">
    <citation type="journal article" date="2013" name="PLoS ONE">
        <title>Sequence Divergence and Conservation in Genomes ofHelicobacter cetorum Strains from a Dolphin and a Whale.</title>
        <authorList>
            <person name="Kersulyte D."/>
            <person name="Rossi M."/>
            <person name="Berg D.E."/>
        </authorList>
    </citation>
    <scope>NUCLEOTIDE SEQUENCE [LARGE SCALE GENOMIC DNA]</scope>
    <source>
        <strain evidence="17 18">MIT 99-5656</strain>
    </source>
</reference>
<evidence type="ECO:0000256" key="9">
    <source>
        <dbReference type="ARBA" id="ARBA00032370"/>
    </source>
</evidence>
<dbReference type="EC" id="2.4.99.28" evidence="14"/>
<evidence type="ECO:0000256" key="2">
    <source>
        <dbReference type="ARBA" id="ARBA00022676"/>
    </source>
</evidence>
<keyword evidence="17" id="KW-0131">Cell cycle</keyword>
<feature type="transmembrane region" description="Helical" evidence="16">
    <location>
        <begin position="190"/>
        <end position="214"/>
    </location>
</feature>
<sequence length="386" mass="42213">MGRNLFFCASLLIFLGVLMSYSLSSYTTIVLYHYGEFHFFIRQLLSAVMGITIMWGLSKLDPNEWFSRLGFLLFFLPLFLTIGMVFLPESLSSSAGGAKRWIRLGFFSLAPLEFLKIGFTFFLAWSLSRTFVLQDKASVKEEFITFVPYSLVFLLLAFVVGVMQNDLGQIILLGAVLAVLLVFSGGSAHLVSLIISGAFAISVLAIVTSAHRILRLKLWWSNLQNTIFTLLPDKLANALKVSDLPESYQVFHAGNAMHNGGLLGQGLGLGQIKLGFLSEVHTDMVLAGIAEEWGFLGLCVCVMLFVVLLVLVFRIANRLKEPKYALFCVGVVLLLGFSFVINAFGVGGIFPIKGLAVPFLSYGGSSLLANCVAIGLVLSLARYAKG</sequence>
<feature type="transmembrane region" description="Helical" evidence="16">
    <location>
        <begin position="40"/>
        <end position="57"/>
    </location>
</feature>
<dbReference type="STRING" id="1163745.HCD_03770"/>
<dbReference type="EMBL" id="CP003481">
    <property type="protein sequence ID" value="AFI05770.1"/>
    <property type="molecule type" value="Genomic_DNA"/>
</dbReference>
<evidence type="ECO:0000313" key="17">
    <source>
        <dbReference type="EMBL" id="AFI05770.1"/>
    </source>
</evidence>
<feature type="transmembrane region" description="Helical" evidence="16">
    <location>
        <begin position="100"/>
        <end position="123"/>
    </location>
</feature>
<gene>
    <name evidence="17" type="ordered locus">HCD_03770</name>
</gene>
<evidence type="ECO:0000256" key="14">
    <source>
        <dbReference type="ARBA" id="ARBA00044770"/>
    </source>
</evidence>
<feature type="transmembrane region" description="Helical" evidence="16">
    <location>
        <begin position="143"/>
        <end position="161"/>
    </location>
</feature>
<dbReference type="GO" id="GO:0005886">
    <property type="term" value="C:plasma membrane"/>
    <property type="evidence" value="ECO:0007669"/>
    <property type="project" value="TreeGrafter"/>
</dbReference>
<protein>
    <recommendedName>
        <fullName evidence="12">Probable peptidoglycan glycosyltransferase FtsW</fullName>
        <ecNumber evidence="14">2.4.99.28</ecNumber>
    </recommendedName>
    <alternativeName>
        <fullName evidence="13">Cell division protein FtsW</fullName>
    </alternativeName>
    <alternativeName>
        <fullName evidence="10">Cell wall polymerase</fullName>
    </alternativeName>
    <alternativeName>
        <fullName evidence="9">Peptidoglycan polymerase</fullName>
    </alternativeName>
</protein>
<comment type="similarity">
    <text evidence="11">Belongs to the SEDS family. FtsW subfamily.</text>
</comment>
<feature type="transmembrane region" description="Helical" evidence="16">
    <location>
        <begin position="167"/>
        <end position="183"/>
    </location>
</feature>
<keyword evidence="3" id="KW-0808">Transferase</keyword>
<feature type="transmembrane region" description="Helical" evidence="16">
    <location>
        <begin position="362"/>
        <end position="381"/>
    </location>
</feature>
<feature type="transmembrane region" description="Helical" evidence="16">
    <location>
        <begin position="69"/>
        <end position="88"/>
    </location>
</feature>
<accession>I0ES51</accession>
<keyword evidence="5" id="KW-0133">Cell shape</keyword>
<feature type="transmembrane region" description="Helical" evidence="16">
    <location>
        <begin position="293"/>
        <end position="313"/>
    </location>
</feature>
<evidence type="ECO:0000256" key="5">
    <source>
        <dbReference type="ARBA" id="ARBA00022960"/>
    </source>
</evidence>
<dbReference type="Proteomes" id="UP000005013">
    <property type="component" value="Chromosome"/>
</dbReference>
<dbReference type="GO" id="GO:0051301">
    <property type="term" value="P:cell division"/>
    <property type="evidence" value="ECO:0007669"/>
    <property type="project" value="UniProtKB-KW"/>
</dbReference>
<dbReference type="GO" id="GO:0015648">
    <property type="term" value="F:lipid-linked peptidoglycan transporter activity"/>
    <property type="evidence" value="ECO:0007669"/>
    <property type="project" value="TreeGrafter"/>
</dbReference>
<evidence type="ECO:0000256" key="11">
    <source>
        <dbReference type="ARBA" id="ARBA00038053"/>
    </source>
</evidence>
<feature type="transmembrane region" description="Helical" evidence="16">
    <location>
        <begin position="325"/>
        <end position="350"/>
    </location>
</feature>
<dbReference type="GO" id="GO:0032153">
    <property type="term" value="C:cell division site"/>
    <property type="evidence" value="ECO:0007669"/>
    <property type="project" value="TreeGrafter"/>
</dbReference>
<dbReference type="PANTHER" id="PTHR30474">
    <property type="entry name" value="CELL CYCLE PROTEIN"/>
    <property type="match status" value="1"/>
</dbReference>
<dbReference type="PANTHER" id="PTHR30474:SF2">
    <property type="entry name" value="PEPTIDOGLYCAN GLYCOSYLTRANSFERASE FTSW-RELATED"/>
    <property type="match status" value="1"/>
</dbReference>
<dbReference type="HOGENOM" id="CLU_029243_1_2_7"/>
<dbReference type="AlphaFoldDB" id="I0ES51"/>
<keyword evidence="6" id="KW-0573">Peptidoglycan synthesis</keyword>
<name>I0ES51_HELCM</name>